<feature type="transmembrane region" description="Helical" evidence="1">
    <location>
        <begin position="235"/>
        <end position="254"/>
    </location>
</feature>
<dbReference type="Gene3D" id="3.90.550.10">
    <property type="entry name" value="Spore Coat Polysaccharide Biosynthesis Protein SpsA, Chain A"/>
    <property type="match status" value="1"/>
</dbReference>
<evidence type="ECO:0000313" key="5">
    <source>
        <dbReference type="Proteomes" id="UP000184406"/>
    </source>
</evidence>
<dbReference type="InterPro" id="IPR001173">
    <property type="entry name" value="Glyco_trans_2-like"/>
</dbReference>
<dbReference type="PANTHER" id="PTHR10859:SF91">
    <property type="entry name" value="DOLICHYL-PHOSPHATE BETA-GLUCOSYLTRANSFERASE"/>
    <property type="match status" value="1"/>
</dbReference>
<sequence length="409" mass="46243">MEQPNCNKTVSQSTTSTTKAMDQLKCCVIIPTYNNHKTLKKVVEGVLQYTQNVIVVNDGSTDTTSDILAKFPDIHTLTLPNNIGKGYALRKGFELALEQGFHFAITIDSDGQHFPDDIPVFINNLSKEKSKDVLYIGARNMGQKDVPKKSSFGNKFSNFWFWVETGIRLQDTQSGYRLYPLLALKDIKFFTKKFEFEIEAIVKAAWNGIEVKNIPIKVTYDVTERVSHFRPFTDFSRISLLNTYLVILTLLYIFPRDLIRKIKKKGVKRFFHEDFLGSNDSHEKKALSIALGVLIGLSPLWGFQTLTVIFLAVLFKLNKTIAFAFSNVSFPPFIPFVLFISLKIGHWVLGTEFNFTFEEAGANFEVIKHLKSYIIGSITLSVIGAFAAGICGYIILNIFDRKNIALKNG</sequence>
<name>A0A1M5BKE2_9FLAO</name>
<keyword evidence="1" id="KW-1133">Transmembrane helix</keyword>
<organism evidence="4 5">
    <name type="scientific">Arenibacter palladensis</name>
    <dbReference type="NCBI Taxonomy" id="237373"/>
    <lineage>
        <taxon>Bacteria</taxon>
        <taxon>Pseudomonadati</taxon>
        <taxon>Bacteroidota</taxon>
        <taxon>Flavobacteriia</taxon>
        <taxon>Flavobacteriales</taxon>
        <taxon>Flavobacteriaceae</taxon>
        <taxon>Arenibacter</taxon>
    </lineage>
</organism>
<evidence type="ECO:0000256" key="1">
    <source>
        <dbReference type="SAM" id="Phobius"/>
    </source>
</evidence>
<keyword evidence="1" id="KW-0472">Membrane</keyword>
<dbReference type="Proteomes" id="UP000184406">
    <property type="component" value="Unassembled WGS sequence"/>
</dbReference>
<dbReference type="Pfam" id="PF00535">
    <property type="entry name" value="Glycos_transf_2"/>
    <property type="match status" value="1"/>
</dbReference>
<evidence type="ECO:0000259" key="3">
    <source>
        <dbReference type="Pfam" id="PF09835"/>
    </source>
</evidence>
<dbReference type="SUPFAM" id="SSF53448">
    <property type="entry name" value="Nucleotide-diphospho-sugar transferases"/>
    <property type="match status" value="1"/>
</dbReference>
<dbReference type="CDD" id="cd04179">
    <property type="entry name" value="DPM_DPG-synthase_like"/>
    <property type="match status" value="1"/>
</dbReference>
<dbReference type="GO" id="GO:0016740">
    <property type="term" value="F:transferase activity"/>
    <property type="evidence" value="ECO:0007669"/>
    <property type="project" value="UniProtKB-KW"/>
</dbReference>
<dbReference type="PANTHER" id="PTHR10859">
    <property type="entry name" value="GLYCOSYL TRANSFERASE"/>
    <property type="match status" value="1"/>
</dbReference>
<reference evidence="5" key="1">
    <citation type="submission" date="2016-11" db="EMBL/GenBank/DDBJ databases">
        <authorList>
            <person name="Varghese N."/>
            <person name="Submissions S."/>
        </authorList>
    </citation>
    <scope>NUCLEOTIDE SEQUENCE [LARGE SCALE GENOMIC DNA]</scope>
    <source>
        <strain evidence="5">DSM 17539</strain>
    </source>
</reference>
<dbReference type="GO" id="GO:0006487">
    <property type="term" value="P:protein N-linked glycosylation"/>
    <property type="evidence" value="ECO:0007669"/>
    <property type="project" value="TreeGrafter"/>
</dbReference>
<gene>
    <name evidence="4" type="ORF">SAMN03080594_104100</name>
</gene>
<dbReference type="InterPro" id="IPR029044">
    <property type="entry name" value="Nucleotide-diphossugar_trans"/>
</dbReference>
<feature type="transmembrane region" description="Helical" evidence="1">
    <location>
        <begin position="321"/>
        <end position="342"/>
    </location>
</feature>
<accession>A0A1M5BKE2</accession>
<protein>
    <submittedName>
        <fullName evidence="4">Glycosyltransferase involved in cell wall bisynthesis</fullName>
    </submittedName>
</protein>
<proteinExistence type="predicted"/>
<dbReference type="AlphaFoldDB" id="A0A1M5BKE2"/>
<keyword evidence="1" id="KW-0812">Transmembrane</keyword>
<dbReference type="InterPro" id="IPR018639">
    <property type="entry name" value="DUF2062"/>
</dbReference>
<evidence type="ECO:0000259" key="2">
    <source>
        <dbReference type="Pfam" id="PF00535"/>
    </source>
</evidence>
<feature type="transmembrane region" description="Helical" evidence="1">
    <location>
        <begin position="289"/>
        <end position="315"/>
    </location>
</feature>
<feature type="domain" description="Glycosyltransferase 2-like" evidence="2">
    <location>
        <begin position="27"/>
        <end position="150"/>
    </location>
</feature>
<dbReference type="EMBL" id="FQUX01000004">
    <property type="protein sequence ID" value="SHF42855.1"/>
    <property type="molecule type" value="Genomic_DNA"/>
</dbReference>
<keyword evidence="5" id="KW-1185">Reference proteome</keyword>
<feature type="domain" description="DUF2062" evidence="3">
    <location>
        <begin position="276"/>
        <end position="401"/>
    </location>
</feature>
<keyword evidence="4" id="KW-0808">Transferase</keyword>
<dbReference type="Pfam" id="PF09835">
    <property type="entry name" value="DUF2062"/>
    <property type="match status" value="1"/>
</dbReference>
<evidence type="ECO:0000313" key="4">
    <source>
        <dbReference type="EMBL" id="SHF42855.1"/>
    </source>
</evidence>
<feature type="transmembrane region" description="Helical" evidence="1">
    <location>
        <begin position="373"/>
        <end position="396"/>
    </location>
</feature>